<dbReference type="Gene3D" id="3.15.20.10">
    <property type="entry name" value="Bactericidal permeability-increasing protein, domain 2"/>
    <property type="match status" value="1"/>
</dbReference>
<dbReference type="InterPro" id="IPR001124">
    <property type="entry name" value="Lipid-bd_serum_glycop_C"/>
</dbReference>
<dbReference type="Pfam" id="PF01273">
    <property type="entry name" value="LBP_BPI_CETP"/>
    <property type="match status" value="1"/>
</dbReference>
<dbReference type="InterPro" id="IPR017942">
    <property type="entry name" value="Lipid-bd_serum_glycop_N"/>
</dbReference>
<proteinExistence type="inferred from homology"/>
<dbReference type="PANTHER" id="PTHR10504">
    <property type="entry name" value="BACTERICIDAL PERMEABILITY-INCREASING BPI PROTEIN-RELATED"/>
    <property type="match status" value="1"/>
</dbReference>
<keyword evidence="2" id="KW-1015">Disulfide bond</keyword>
<dbReference type="Gene3D" id="3.15.10.10">
    <property type="entry name" value="Bactericidal permeability-increasing protein, domain 1"/>
    <property type="match status" value="1"/>
</dbReference>
<dbReference type="InterPro" id="IPR032942">
    <property type="entry name" value="BPI/LBP/Plunc"/>
</dbReference>
<dbReference type="PANTHER" id="PTHR10504:SF143">
    <property type="entry name" value="BPI2 DOMAIN-CONTAINING PROTEIN"/>
    <property type="match status" value="1"/>
</dbReference>
<evidence type="ECO:0000256" key="1">
    <source>
        <dbReference type="ARBA" id="ARBA00007292"/>
    </source>
</evidence>
<dbReference type="SUPFAM" id="SSF55394">
    <property type="entry name" value="Bactericidal permeability-increasing protein, BPI"/>
    <property type="match status" value="2"/>
</dbReference>
<evidence type="ECO:0000259" key="4">
    <source>
        <dbReference type="SMART" id="SM00329"/>
    </source>
</evidence>
<dbReference type="WBParaSite" id="GPUH_0001019101-mRNA-1">
    <property type="protein sequence ID" value="GPUH_0001019101-mRNA-1"/>
    <property type="gene ID" value="GPUH_0001019101"/>
</dbReference>
<organism evidence="5">
    <name type="scientific">Gongylonema pulchrum</name>
    <dbReference type="NCBI Taxonomy" id="637853"/>
    <lineage>
        <taxon>Eukaryota</taxon>
        <taxon>Metazoa</taxon>
        <taxon>Ecdysozoa</taxon>
        <taxon>Nematoda</taxon>
        <taxon>Chromadorea</taxon>
        <taxon>Rhabditida</taxon>
        <taxon>Spirurina</taxon>
        <taxon>Spiruromorpha</taxon>
        <taxon>Spiruroidea</taxon>
        <taxon>Gongylonematidae</taxon>
        <taxon>Gongylonema</taxon>
    </lineage>
</organism>
<evidence type="ECO:0000259" key="3">
    <source>
        <dbReference type="SMART" id="SM00328"/>
    </source>
</evidence>
<dbReference type="GO" id="GO:0008289">
    <property type="term" value="F:lipid binding"/>
    <property type="evidence" value="ECO:0007669"/>
    <property type="project" value="InterPro"/>
</dbReference>
<evidence type="ECO:0000313" key="5">
    <source>
        <dbReference type="WBParaSite" id="GPUH_0001019101-mRNA-1"/>
    </source>
</evidence>
<dbReference type="AlphaFoldDB" id="A0A183DN87"/>
<dbReference type="Pfam" id="PF02886">
    <property type="entry name" value="LBP_BPI_CETP_C"/>
    <property type="match status" value="1"/>
</dbReference>
<protein>
    <submittedName>
        <fullName evidence="5">BPI2 domain-containing protein</fullName>
    </submittedName>
</protein>
<dbReference type="GO" id="GO:0005615">
    <property type="term" value="C:extracellular space"/>
    <property type="evidence" value="ECO:0007669"/>
    <property type="project" value="TreeGrafter"/>
</dbReference>
<evidence type="ECO:0000256" key="2">
    <source>
        <dbReference type="ARBA" id="ARBA00023157"/>
    </source>
</evidence>
<feature type="domain" description="Lipid-binding serum glycoprotein C-terminal" evidence="4">
    <location>
        <begin position="332"/>
        <end position="540"/>
    </location>
</feature>
<comment type="similarity">
    <text evidence="1">Belongs to the BPI/LBP/Plunc superfamily. BPI/LBP family.</text>
</comment>
<sequence length="579" mass="64228">LPRAVSYLNSVAAEILAEQLPRLSIPNIKQRINNGQGYILLSDIRVSRYKRASVHTISTSAPNKLTWVMKNLNMGLIGDLSGEINIVVPVKLEGEAEVLARGVNFHLESALERSQTGAARVTTISCRTTIQTINIEIYNGGIAGLALNLFKVLKFDQNINGRFFWSAARSALRGIPSRTFRKRGNLCAVISKFQQAITGHIRPFIQALICKKITLFINEDLNNKLSQTQTKTSLADAVRTNTFGALLGLPDSAQLIESFRSFNINATYPFFNVTNYSALSARNVFFSRLSEDPVCYTDTVEIANLGEISIIGANKNTTPFDVPPMTWNTSSENSNAMIHLLISDYIANALLYHAFSEHLLQFIVDERTVSSLGPLLRTSCSSGICFADLIPKLAEQYPDNKVRLVFTPTRAPVVLFQAKQDGILTVNVNGLVFLYIVSANQTSQQAGAFSLDIVASTHLHIENNTLLGRTTMDSFQLQNKYGNMNISDDELSDIALLSSEMLQRSINDFLRAGFPIPIPKVMRIKATELRFLDRSVFVSTEFALDRRRVSVIALEAFADTRYFPRSTKIHSGSTGDMHE</sequence>
<name>A0A183DN87_9BILA</name>
<accession>A0A183DN87</accession>
<reference evidence="5" key="1">
    <citation type="submission" date="2016-06" db="UniProtKB">
        <authorList>
            <consortium name="WormBaseParasite"/>
        </authorList>
    </citation>
    <scope>IDENTIFICATION</scope>
</reference>
<dbReference type="SMART" id="SM00328">
    <property type="entry name" value="BPI1"/>
    <property type="match status" value="1"/>
</dbReference>
<dbReference type="InterPro" id="IPR017943">
    <property type="entry name" value="Bactericidal_perm-incr_a/b_dom"/>
</dbReference>
<dbReference type="SMART" id="SM00329">
    <property type="entry name" value="BPI2"/>
    <property type="match status" value="1"/>
</dbReference>
<feature type="domain" description="Lipid-binding serum glycoprotein N-terminal" evidence="3">
    <location>
        <begin position="1"/>
        <end position="275"/>
    </location>
</feature>